<evidence type="ECO:0000256" key="1">
    <source>
        <dbReference type="SAM" id="MobiDB-lite"/>
    </source>
</evidence>
<reference evidence="2" key="2">
    <citation type="submission" date="2025-09" db="UniProtKB">
        <authorList>
            <consortium name="Ensembl"/>
        </authorList>
    </citation>
    <scope>IDENTIFICATION</scope>
</reference>
<dbReference type="Proteomes" id="UP000264800">
    <property type="component" value="Unplaced"/>
</dbReference>
<name>A0A3Q2ZDP8_KRYMA</name>
<accession>A0A3Q2ZDP8</accession>
<organism evidence="2 3">
    <name type="scientific">Kryptolebias marmoratus</name>
    <name type="common">Mangrove killifish</name>
    <name type="synonym">Rivulus marmoratus</name>
    <dbReference type="NCBI Taxonomy" id="37003"/>
    <lineage>
        <taxon>Eukaryota</taxon>
        <taxon>Metazoa</taxon>
        <taxon>Chordata</taxon>
        <taxon>Craniata</taxon>
        <taxon>Vertebrata</taxon>
        <taxon>Euteleostomi</taxon>
        <taxon>Actinopterygii</taxon>
        <taxon>Neopterygii</taxon>
        <taxon>Teleostei</taxon>
        <taxon>Neoteleostei</taxon>
        <taxon>Acanthomorphata</taxon>
        <taxon>Ovalentaria</taxon>
        <taxon>Atherinomorphae</taxon>
        <taxon>Cyprinodontiformes</taxon>
        <taxon>Rivulidae</taxon>
        <taxon>Kryptolebias</taxon>
    </lineage>
</organism>
<proteinExistence type="predicted"/>
<evidence type="ECO:0000313" key="3">
    <source>
        <dbReference type="Proteomes" id="UP000264800"/>
    </source>
</evidence>
<dbReference type="Ensembl" id="ENSKMAT00000001706.1">
    <property type="protein sequence ID" value="ENSKMAP00000001663.1"/>
    <property type="gene ID" value="ENSKMAG00000001315.1"/>
</dbReference>
<feature type="compositionally biased region" description="Low complexity" evidence="1">
    <location>
        <begin position="1"/>
        <end position="16"/>
    </location>
</feature>
<dbReference type="AlphaFoldDB" id="A0A3Q2ZDP8"/>
<keyword evidence="3" id="KW-1185">Reference proteome</keyword>
<feature type="region of interest" description="Disordered" evidence="1">
    <location>
        <begin position="1"/>
        <end position="23"/>
    </location>
</feature>
<sequence length="75" mass="8208">MLRTHSSSLAMSVSSSHGFTSNRSEDLAMRVGSKVRGRGRPHLLIRAKQVDVIVILVVFGGSRGGACRFLHTWKT</sequence>
<dbReference type="OMA" id="MWILRTH"/>
<reference evidence="2" key="1">
    <citation type="submission" date="2025-08" db="UniProtKB">
        <authorList>
            <consortium name="Ensembl"/>
        </authorList>
    </citation>
    <scope>IDENTIFICATION</scope>
</reference>
<evidence type="ECO:0000313" key="2">
    <source>
        <dbReference type="Ensembl" id="ENSKMAP00000001663.1"/>
    </source>
</evidence>
<dbReference type="GeneTree" id="ENSGT00970000193449"/>
<protein>
    <submittedName>
        <fullName evidence="2">Uncharacterized protein</fullName>
    </submittedName>
</protein>